<dbReference type="FunFam" id="2.40.50.100:FF:000023">
    <property type="entry name" value="Dihydrolipoamide acetyltransferase component of pyruvate dehydrogenase complex"/>
    <property type="match status" value="1"/>
</dbReference>
<evidence type="ECO:0000259" key="11">
    <source>
        <dbReference type="PROSITE" id="PS51826"/>
    </source>
</evidence>
<dbReference type="GO" id="GO:0005737">
    <property type="term" value="C:cytoplasm"/>
    <property type="evidence" value="ECO:0007669"/>
    <property type="project" value="TreeGrafter"/>
</dbReference>
<dbReference type="SUPFAM" id="SSF51230">
    <property type="entry name" value="Single hybrid motif"/>
    <property type="match status" value="2"/>
</dbReference>
<dbReference type="Pfam" id="PF00198">
    <property type="entry name" value="2-oxoacid_dh"/>
    <property type="match status" value="1"/>
</dbReference>
<evidence type="ECO:0000256" key="7">
    <source>
        <dbReference type="ARBA" id="ARBA00048370"/>
    </source>
</evidence>
<dbReference type="Gene3D" id="3.30.559.10">
    <property type="entry name" value="Chloramphenicol acetyltransferase-like domain"/>
    <property type="match status" value="1"/>
</dbReference>
<feature type="region of interest" description="Disordered" evidence="9">
    <location>
        <begin position="212"/>
        <end position="289"/>
    </location>
</feature>
<evidence type="ECO:0000256" key="9">
    <source>
        <dbReference type="SAM" id="MobiDB-lite"/>
    </source>
</evidence>
<accession>A0A7I9V0F5</accession>
<evidence type="ECO:0000256" key="5">
    <source>
        <dbReference type="ARBA" id="ARBA00022823"/>
    </source>
</evidence>
<evidence type="ECO:0000256" key="8">
    <source>
        <dbReference type="RuleBase" id="RU003423"/>
    </source>
</evidence>
<reference evidence="13" key="1">
    <citation type="submission" date="2019-06" db="EMBL/GenBank/DDBJ databases">
        <title>Gordonia isolated from sludge of a wastewater treatment plant.</title>
        <authorList>
            <person name="Tamura T."/>
            <person name="Aoyama K."/>
            <person name="Kang Y."/>
            <person name="Saito S."/>
            <person name="Akiyama N."/>
            <person name="Yazawa K."/>
            <person name="Gonoi T."/>
            <person name="Mikami Y."/>
        </authorList>
    </citation>
    <scope>NUCLEOTIDE SEQUENCE [LARGE SCALE GENOMIC DNA]</scope>
    <source>
        <strain evidence="13">NBRC 107697</strain>
    </source>
</reference>
<dbReference type="InterPro" id="IPR004167">
    <property type="entry name" value="PSBD"/>
</dbReference>
<organism evidence="12 13">
    <name type="scientific">Gordonia crocea</name>
    <dbReference type="NCBI Taxonomy" id="589162"/>
    <lineage>
        <taxon>Bacteria</taxon>
        <taxon>Bacillati</taxon>
        <taxon>Actinomycetota</taxon>
        <taxon>Actinomycetes</taxon>
        <taxon>Mycobacteriales</taxon>
        <taxon>Gordoniaceae</taxon>
        <taxon>Gordonia</taxon>
    </lineage>
</organism>
<dbReference type="InterPro" id="IPR023213">
    <property type="entry name" value="CAT-like_dom_sf"/>
</dbReference>
<feature type="domain" description="Peripheral subunit-binding (PSBD)" evidence="11">
    <location>
        <begin position="289"/>
        <end position="326"/>
    </location>
</feature>
<dbReference type="InterPro" id="IPR050743">
    <property type="entry name" value="2-oxoacid_DH_E2_comp"/>
</dbReference>
<feature type="region of interest" description="Disordered" evidence="9">
    <location>
        <begin position="81"/>
        <end position="134"/>
    </location>
</feature>
<feature type="domain" description="Lipoyl-binding" evidence="10">
    <location>
        <begin position="134"/>
        <end position="209"/>
    </location>
</feature>
<dbReference type="Proteomes" id="UP000444980">
    <property type="component" value="Unassembled WGS sequence"/>
</dbReference>
<evidence type="ECO:0000256" key="2">
    <source>
        <dbReference type="ARBA" id="ARBA00007317"/>
    </source>
</evidence>
<evidence type="ECO:0000256" key="6">
    <source>
        <dbReference type="ARBA" id="ARBA00023315"/>
    </source>
</evidence>
<comment type="cofactor">
    <cofactor evidence="1 8">
        <name>(R)-lipoate</name>
        <dbReference type="ChEBI" id="CHEBI:83088"/>
    </cofactor>
</comment>
<keyword evidence="4" id="KW-0677">Repeat</keyword>
<dbReference type="PROSITE" id="PS50968">
    <property type="entry name" value="BIOTINYL_LIPOYL"/>
    <property type="match status" value="2"/>
</dbReference>
<evidence type="ECO:0000313" key="12">
    <source>
        <dbReference type="EMBL" id="GED98589.1"/>
    </source>
</evidence>
<dbReference type="EC" id="2.3.1.-" evidence="8"/>
<dbReference type="PROSITE" id="PS00189">
    <property type="entry name" value="LIPOYL"/>
    <property type="match status" value="2"/>
</dbReference>
<dbReference type="InterPro" id="IPR000089">
    <property type="entry name" value="Biotin_lipoyl"/>
</dbReference>
<dbReference type="SUPFAM" id="SSF47005">
    <property type="entry name" value="Peripheral subunit-binding domain of 2-oxo acid dehydrogenase complex"/>
    <property type="match status" value="1"/>
</dbReference>
<dbReference type="FunFam" id="4.10.320.10:FF:000008">
    <property type="entry name" value="Dihydrolipoamide acetyltransferase component of pyruvate dehydrogenase complex"/>
    <property type="match status" value="1"/>
</dbReference>
<dbReference type="SUPFAM" id="SSF52777">
    <property type="entry name" value="CoA-dependent acyltransferases"/>
    <property type="match status" value="1"/>
</dbReference>
<dbReference type="RefSeq" id="WP_161927987.1">
    <property type="nucleotide sequence ID" value="NZ_BJOU01000002.1"/>
</dbReference>
<dbReference type="GO" id="GO:0004742">
    <property type="term" value="F:dihydrolipoyllysine-residue acetyltransferase activity"/>
    <property type="evidence" value="ECO:0007669"/>
    <property type="project" value="UniProtKB-EC"/>
</dbReference>
<dbReference type="Pfam" id="PF00364">
    <property type="entry name" value="Biotin_lipoyl"/>
    <property type="match status" value="2"/>
</dbReference>
<feature type="compositionally biased region" description="Low complexity" evidence="9">
    <location>
        <begin position="81"/>
        <end position="108"/>
    </location>
</feature>
<dbReference type="InterPro" id="IPR011053">
    <property type="entry name" value="Single_hybrid_motif"/>
</dbReference>
<keyword evidence="13" id="KW-1185">Reference proteome</keyword>
<feature type="compositionally biased region" description="Pro residues" evidence="9">
    <location>
        <begin position="253"/>
        <end position="270"/>
    </location>
</feature>
<dbReference type="Gene3D" id="4.10.320.10">
    <property type="entry name" value="E3-binding domain"/>
    <property type="match status" value="1"/>
</dbReference>
<dbReference type="EMBL" id="BJOU01000002">
    <property type="protein sequence ID" value="GED98589.1"/>
    <property type="molecule type" value="Genomic_DNA"/>
</dbReference>
<dbReference type="PANTHER" id="PTHR43178:SF5">
    <property type="entry name" value="LIPOAMIDE ACYLTRANSFERASE COMPONENT OF BRANCHED-CHAIN ALPHA-KETO ACID DEHYDROGENASE COMPLEX, MITOCHONDRIAL"/>
    <property type="match status" value="1"/>
</dbReference>
<gene>
    <name evidence="12" type="ORF">nbrc107697_26280</name>
</gene>
<keyword evidence="5 8" id="KW-0450">Lipoyl</keyword>
<dbReference type="NCBIfam" id="TIGR02927">
    <property type="entry name" value="SucB_Actino"/>
    <property type="match status" value="1"/>
</dbReference>
<comment type="caution">
    <text evidence="12">The sequence shown here is derived from an EMBL/GenBank/DDBJ whole genome shotgun (WGS) entry which is preliminary data.</text>
</comment>
<dbReference type="PROSITE" id="PS51826">
    <property type="entry name" value="PSBD"/>
    <property type="match status" value="1"/>
</dbReference>
<keyword evidence="6 8" id="KW-0012">Acyltransferase</keyword>
<dbReference type="Gene3D" id="2.40.50.100">
    <property type="match status" value="2"/>
</dbReference>
<comment type="catalytic activity">
    <reaction evidence="7">
        <text>N(6)-[(R)-dihydrolipoyl]-L-lysyl-[protein] + acetyl-CoA = N(6)-[(R)-S(8)-acetyldihydrolipoyl]-L-lysyl-[protein] + CoA</text>
        <dbReference type="Rhea" id="RHEA:17017"/>
        <dbReference type="Rhea" id="RHEA-COMP:10475"/>
        <dbReference type="Rhea" id="RHEA-COMP:10478"/>
        <dbReference type="ChEBI" id="CHEBI:57287"/>
        <dbReference type="ChEBI" id="CHEBI:57288"/>
        <dbReference type="ChEBI" id="CHEBI:83100"/>
        <dbReference type="ChEBI" id="CHEBI:83111"/>
        <dbReference type="EC" id="2.3.1.12"/>
    </reaction>
</comment>
<evidence type="ECO:0000256" key="3">
    <source>
        <dbReference type="ARBA" id="ARBA00022679"/>
    </source>
</evidence>
<protein>
    <recommendedName>
        <fullName evidence="8">Dihydrolipoamide acetyltransferase component of pyruvate dehydrogenase complex</fullName>
        <ecNumber evidence="8">2.3.1.-</ecNumber>
    </recommendedName>
</protein>
<evidence type="ECO:0000259" key="10">
    <source>
        <dbReference type="PROSITE" id="PS50968"/>
    </source>
</evidence>
<keyword evidence="3 8" id="KW-0808">Transferase</keyword>
<dbReference type="AlphaFoldDB" id="A0A7I9V0F5"/>
<feature type="compositionally biased region" description="Pro residues" evidence="9">
    <location>
        <begin position="216"/>
        <end position="244"/>
    </location>
</feature>
<comment type="similarity">
    <text evidence="2 8">Belongs to the 2-oxoacid dehydrogenase family.</text>
</comment>
<dbReference type="Pfam" id="PF02817">
    <property type="entry name" value="E3_binding"/>
    <property type="match status" value="1"/>
</dbReference>
<dbReference type="InterPro" id="IPR036625">
    <property type="entry name" value="E3-bd_dom_sf"/>
</dbReference>
<dbReference type="InterPro" id="IPR001078">
    <property type="entry name" value="2-oxoacid_DH_actylTfrase"/>
</dbReference>
<evidence type="ECO:0000256" key="1">
    <source>
        <dbReference type="ARBA" id="ARBA00001938"/>
    </source>
</evidence>
<dbReference type="OrthoDB" id="9805770at2"/>
<proteinExistence type="inferred from homology"/>
<dbReference type="PANTHER" id="PTHR43178">
    <property type="entry name" value="DIHYDROLIPOAMIDE ACETYLTRANSFERASE COMPONENT OF PYRUVATE DEHYDROGENASE COMPLEX"/>
    <property type="match status" value="1"/>
</dbReference>
<feature type="compositionally biased region" description="Low complexity" evidence="9">
    <location>
        <begin position="120"/>
        <end position="132"/>
    </location>
</feature>
<feature type="domain" description="Lipoyl-binding" evidence="10">
    <location>
        <begin position="2"/>
        <end position="77"/>
    </location>
</feature>
<evidence type="ECO:0000313" key="13">
    <source>
        <dbReference type="Proteomes" id="UP000444980"/>
    </source>
</evidence>
<dbReference type="CDD" id="cd06849">
    <property type="entry name" value="lipoyl_domain"/>
    <property type="match status" value="2"/>
</dbReference>
<evidence type="ECO:0000256" key="4">
    <source>
        <dbReference type="ARBA" id="ARBA00022737"/>
    </source>
</evidence>
<dbReference type="GO" id="GO:0031405">
    <property type="term" value="F:lipoic acid binding"/>
    <property type="evidence" value="ECO:0007669"/>
    <property type="project" value="TreeGrafter"/>
</dbReference>
<name>A0A7I9V0F5_9ACTN</name>
<feature type="compositionally biased region" description="Pro residues" evidence="9">
    <location>
        <begin position="109"/>
        <end position="119"/>
    </location>
</feature>
<sequence>MAFSVQMPALGESVTEGTVTRWLKAEGDTVAVDEPLLEVSTDKVDTEIPSPVAGVLVKIVAAEDDVVEIGGELAVIGEAGEAAPETPAPAAEPAAPAPAAEAPAAAPEPAAPAPAPEPAAPAAEPAPAAPAASGTDVVMPELGESVTEGTVTNWLKQVGDSVAVDEPLVEVSTDKVDTEIPSPVAGTLLEIAADVDEVVEVGGKLAVIGSGAPAAAPAPEPTPAPAPEPAPAPAPEPTPAPATPAPAAAAPAAPAPAPAPAAPAPAPTPAPAAAAPAPATESDSSGGPYVTPLVRKLAAENNVDLSTVTGTGVGGRIRKQDVLAAATAPAAPTAAPAAAPAAPAAPAPEIRPELAALRGTTAKANRIRQITAAKTLESLQTSAQLTQVHEVDMTKVAALRAAAKESFAAAEGVNLTFLPFFAKAVVEALKVHPNVNASYDDATKEITYHGGVHLGIAVDTEQGLLSPVIHNADDLSLAGLARAIADIASRARSGNLKPDDLSGGTFTITNIGSQGALFDTPILVPPQAAMLGTGAIVKRAAVIADEDGSESLGVRSMAYLPLTYDHRLIDGADAGRFVTTIRKRLEAGEFTADLGL</sequence>
<feature type="compositionally biased region" description="Low complexity" evidence="9">
    <location>
        <begin position="271"/>
        <end position="281"/>
    </location>
</feature>
<dbReference type="InterPro" id="IPR003016">
    <property type="entry name" value="2-oxoA_DH_lipoyl-BS"/>
</dbReference>
<dbReference type="InterPro" id="IPR014276">
    <property type="entry name" value="2-oxoglutarate_DH_E2"/>
</dbReference>